<dbReference type="AlphaFoldDB" id="A0A6V7Q533"/>
<protein>
    <submittedName>
        <fullName evidence="3">Uncharacterized protein</fullName>
    </submittedName>
</protein>
<proteinExistence type="predicted"/>
<evidence type="ECO:0000256" key="1">
    <source>
        <dbReference type="SAM" id="MobiDB-lite"/>
    </source>
</evidence>
<reference evidence="3" key="1">
    <citation type="submission" date="2020-07" db="EMBL/GenBank/DDBJ databases">
        <authorList>
            <person name="Lin J."/>
        </authorList>
    </citation>
    <scope>NUCLEOTIDE SEQUENCE</scope>
</reference>
<evidence type="ECO:0000313" key="3">
    <source>
        <dbReference type="EMBL" id="CAD1838091.1"/>
    </source>
</evidence>
<keyword evidence="2" id="KW-0472">Membrane</keyword>
<feature type="transmembrane region" description="Helical" evidence="2">
    <location>
        <begin position="50"/>
        <end position="68"/>
    </location>
</feature>
<keyword evidence="2" id="KW-1133">Transmembrane helix</keyword>
<feature type="region of interest" description="Disordered" evidence="1">
    <location>
        <begin position="116"/>
        <end position="137"/>
    </location>
</feature>
<organism evidence="3">
    <name type="scientific">Ananas comosus var. bracteatus</name>
    <name type="common">red pineapple</name>
    <dbReference type="NCBI Taxonomy" id="296719"/>
    <lineage>
        <taxon>Eukaryota</taxon>
        <taxon>Viridiplantae</taxon>
        <taxon>Streptophyta</taxon>
        <taxon>Embryophyta</taxon>
        <taxon>Tracheophyta</taxon>
        <taxon>Spermatophyta</taxon>
        <taxon>Magnoliopsida</taxon>
        <taxon>Liliopsida</taxon>
        <taxon>Poales</taxon>
        <taxon>Bromeliaceae</taxon>
        <taxon>Bromelioideae</taxon>
        <taxon>Ananas</taxon>
    </lineage>
</organism>
<sequence length="161" mass="17657">MQRGISGLRRRRQRAAGVGGAADSAVNLTVRHTWRALISLFWLLQRGCSLIRYALVLCFVVLSFYLLLPCEGKDCSRGDAGSCGSLLCFGLRDACADPLSFCFPSTQLGFLAQEDVDPKPNSEVSKESSRTGRSLRNGSRVVRRPLRCPTEALLRALPLVL</sequence>
<accession>A0A6V7Q533</accession>
<name>A0A6V7Q533_ANACO</name>
<dbReference type="EMBL" id="LR862132">
    <property type="protein sequence ID" value="CAD1838091.1"/>
    <property type="molecule type" value="Genomic_DNA"/>
</dbReference>
<gene>
    <name evidence="3" type="ORF">CB5_LOCUS21302</name>
</gene>
<keyword evidence="2" id="KW-0812">Transmembrane</keyword>
<evidence type="ECO:0000256" key="2">
    <source>
        <dbReference type="SAM" id="Phobius"/>
    </source>
</evidence>
<feature type="compositionally biased region" description="Basic and acidic residues" evidence="1">
    <location>
        <begin position="116"/>
        <end position="130"/>
    </location>
</feature>